<keyword evidence="1" id="KW-1133">Transmembrane helix</keyword>
<dbReference type="SUPFAM" id="SSF52540">
    <property type="entry name" value="P-loop containing nucleoside triphosphate hydrolases"/>
    <property type="match status" value="1"/>
</dbReference>
<dbReference type="EMBL" id="UOFL01000010">
    <property type="protein sequence ID" value="VAW71149.1"/>
    <property type="molecule type" value="Genomic_DNA"/>
</dbReference>
<gene>
    <name evidence="2" type="ORF">MNBD_GAMMA12-1292</name>
</gene>
<protein>
    <recommendedName>
        <fullName evidence="3">Photosynthesis system II assembly factor Ycf48/Hcf136-like domain-containing protein</fullName>
    </recommendedName>
</protein>
<dbReference type="AlphaFoldDB" id="A0A3B0YAC4"/>
<proteinExistence type="predicted"/>
<organism evidence="2">
    <name type="scientific">hydrothermal vent metagenome</name>
    <dbReference type="NCBI Taxonomy" id="652676"/>
    <lineage>
        <taxon>unclassified sequences</taxon>
        <taxon>metagenomes</taxon>
        <taxon>ecological metagenomes</taxon>
    </lineage>
</organism>
<feature type="transmembrane region" description="Helical" evidence="1">
    <location>
        <begin position="229"/>
        <end position="255"/>
    </location>
</feature>
<evidence type="ECO:0008006" key="3">
    <source>
        <dbReference type="Google" id="ProtNLM"/>
    </source>
</evidence>
<keyword evidence="1" id="KW-0812">Transmembrane</keyword>
<keyword evidence="1" id="KW-0472">Membrane</keyword>
<dbReference type="InterPro" id="IPR027417">
    <property type="entry name" value="P-loop_NTPase"/>
</dbReference>
<dbReference type="Gene3D" id="2.130.10.10">
    <property type="entry name" value="YVTN repeat-like/Quinoprotein amine dehydrogenase"/>
    <property type="match status" value="1"/>
</dbReference>
<dbReference type="InterPro" id="IPR015943">
    <property type="entry name" value="WD40/YVTN_repeat-like_dom_sf"/>
</dbReference>
<dbReference type="SUPFAM" id="SSF110296">
    <property type="entry name" value="Oligoxyloglucan reducing end-specific cellobiohydrolase"/>
    <property type="match status" value="1"/>
</dbReference>
<reference evidence="2" key="1">
    <citation type="submission" date="2018-06" db="EMBL/GenBank/DDBJ databases">
        <authorList>
            <person name="Zhirakovskaya E."/>
        </authorList>
    </citation>
    <scope>NUCLEOTIDE SEQUENCE</scope>
</reference>
<evidence type="ECO:0000313" key="2">
    <source>
        <dbReference type="EMBL" id="VAW71149.1"/>
    </source>
</evidence>
<accession>A0A3B0YAC4</accession>
<dbReference type="Gene3D" id="3.40.50.300">
    <property type="entry name" value="P-loop containing nucleotide triphosphate hydrolases"/>
    <property type="match status" value="1"/>
</dbReference>
<sequence length="674" mass="77010">MAITAVGTKTLVAVGYNGTIVTSHDSGNTWKVKPSHTKQWLHAITAVGTKTLVAVGWEGTIVTSHDLGNTWKVQTSHTKQLLNAITAVGTKTLVAVGNKGTINTMPLLHIPSLYKITRFERLDNAVTLVMELNDKDDVCKNICDLNLYMRNDIKGKPGGEHLPLVATRVKPSHSLKPQWRVSFSPNNYKILPGEKYYLTVEIKHKMFTYRYTPSNGKYFSTIYQYDPTVMIGIIIFLTLFVMFFAMYFIKPLWILHCSRINTRLKVLDGIKMKMDWATDIFIIIGIPFRFYAKRPRVLEAWLAKYNDRLRENFENTPAVLSLETYFAMPIHNLTDNEEWKKPTEDGVKELIHSGIRTIELTGGGGSGKSTFAAQIGNWALKGKLSTHPMMPVWLDADPDNIETWLIDHIRRVTQDETLPSQFIESLFSHRRMFLIADRVSEHSEKIENALRQKRHYLKLLVVTSRRPIKKLELSLSDIVQLETIALDGFYVDKYFLHFIERHYHVLGSHNSKHKQPGRFLETPEDRAELLTKFSKLIKPKNTKSAHDSSVNFTVTPLLATLYLDQVLKEGSFDSAPSTIIDLYLDYIKRVNPSTPGTPNYIPYSDLIESVQFIAKAELGDNYPPVTRYLSPPLKHKSIRATTMSYPVEFREMIIKKSLSAEMTQQQLVDEYGRI</sequence>
<evidence type="ECO:0000256" key="1">
    <source>
        <dbReference type="SAM" id="Phobius"/>
    </source>
</evidence>
<name>A0A3B0YAC4_9ZZZZ</name>